<dbReference type="Proteomes" id="UP000308652">
    <property type="component" value="Unassembled WGS sequence"/>
</dbReference>
<dbReference type="Pfam" id="PF22514">
    <property type="entry name" value="EXPB1_D1"/>
    <property type="match status" value="1"/>
</dbReference>
<dbReference type="EMBL" id="ML213590">
    <property type="protein sequence ID" value="TFK44366.1"/>
    <property type="molecule type" value="Genomic_DNA"/>
</dbReference>
<dbReference type="AlphaFoldDB" id="A0A5C3MJ16"/>
<gene>
    <name evidence="3" type="ORF">BDQ12DRAFT_672851</name>
</gene>
<name>A0A5C3MJ16_9AGAR</name>
<feature type="transmembrane region" description="Helical" evidence="1">
    <location>
        <begin position="12"/>
        <end position="31"/>
    </location>
</feature>
<evidence type="ECO:0000259" key="2">
    <source>
        <dbReference type="PROSITE" id="PS50842"/>
    </source>
</evidence>
<proteinExistence type="predicted"/>
<evidence type="ECO:0000313" key="4">
    <source>
        <dbReference type="Proteomes" id="UP000308652"/>
    </source>
</evidence>
<organism evidence="3 4">
    <name type="scientific">Crucibulum laeve</name>
    <dbReference type="NCBI Taxonomy" id="68775"/>
    <lineage>
        <taxon>Eukaryota</taxon>
        <taxon>Fungi</taxon>
        <taxon>Dikarya</taxon>
        <taxon>Basidiomycota</taxon>
        <taxon>Agaricomycotina</taxon>
        <taxon>Agaricomycetes</taxon>
        <taxon>Agaricomycetidae</taxon>
        <taxon>Agaricales</taxon>
        <taxon>Agaricineae</taxon>
        <taxon>Nidulariaceae</taxon>
        <taxon>Crucibulum</taxon>
    </lineage>
</organism>
<sequence length="259" mass="27204">MYPTSIPITASVLFYLLCILSLLTFQAYAWIDYPSDGLATMTHYGLPKDFVAACGCTPTSTHYPTAALSQMAYGSARAYGPACGKCFNLTLVNPVTATPPFFPPVTTFIVVKVTDLCPLSGNGWCSATEDKPNAAGAFLNFDLAFPSDAIPADFFPSDEATYGYKDFGVWNITYQTVSCLPNWNGANDAFALGSVDSSGGDSVCCPANPTGNTNDTCPSFSDANGIPPDTTTSPAGKAAAPTTPICILQIILTAVIFTL</sequence>
<keyword evidence="4" id="KW-1185">Reference proteome</keyword>
<dbReference type="CDD" id="cd22278">
    <property type="entry name" value="DPBB_GH45_endoglucanase"/>
    <property type="match status" value="1"/>
</dbReference>
<dbReference type="InterPro" id="IPR007112">
    <property type="entry name" value="Expansin/allergen_DPBB_dom"/>
</dbReference>
<keyword evidence="1" id="KW-0812">Transmembrane</keyword>
<protein>
    <submittedName>
        <fullName evidence="3">RlpA-like double-psi beta-barrel-protein domain-containing protein-containing protein</fullName>
    </submittedName>
</protein>
<dbReference type="SUPFAM" id="SSF50685">
    <property type="entry name" value="Barwin-like endoglucanases"/>
    <property type="match status" value="1"/>
</dbReference>
<dbReference type="Gene3D" id="2.40.40.10">
    <property type="entry name" value="RlpA-like domain"/>
    <property type="match status" value="1"/>
</dbReference>
<dbReference type="PROSITE" id="PS50842">
    <property type="entry name" value="EXPANSIN_EG45"/>
    <property type="match status" value="1"/>
</dbReference>
<dbReference type="OrthoDB" id="5823761at2759"/>
<feature type="domain" description="Expansin-like EG45" evidence="2">
    <location>
        <begin position="51"/>
        <end position="184"/>
    </location>
</feature>
<accession>A0A5C3MJ16</accession>
<dbReference type="InterPro" id="IPR036908">
    <property type="entry name" value="RlpA-like_sf"/>
</dbReference>
<keyword evidence="1" id="KW-0472">Membrane</keyword>
<reference evidence="3 4" key="1">
    <citation type="journal article" date="2019" name="Nat. Ecol. Evol.">
        <title>Megaphylogeny resolves global patterns of mushroom evolution.</title>
        <authorList>
            <person name="Varga T."/>
            <person name="Krizsan K."/>
            <person name="Foldi C."/>
            <person name="Dima B."/>
            <person name="Sanchez-Garcia M."/>
            <person name="Sanchez-Ramirez S."/>
            <person name="Szollosi G.J."/>
            <person name="Szarkandi J.G."/>
            <person name="Papp V."/>
            <person name="Albert L."/>
            <person name="Andreopoulos W."/>
            <person name="Angelini C."/>
            <person name="Antonin V."/>
            <person name="Barry K.W."/>
            <person name="Bougher N.L."/>
            <person name="Buchanan P."/>
            <person name="Buyck B."/>
            <person name="Bense V."/>
            <person name="Catcheside P."/>
            <person name="Chovatia M."/>
            <person name="Cooper J."/>
            <person name="Damon W."/>
            <person name="Desjardin D."/>
            <person name="Finy P."/>
            <person name="Geml J."/>
            <person name="Haridas S."/>
            <person name="Hughes K."/>
            <person name="Justo A."/>
            <person name="Karasinski D."/>
            <person name="Kautmanova I."/>
            <person name="Kiss B."/>
            <person name="Kocsube S."/>
            <person name="Kotiranta H."/>
            <person name="LaButti K.M."/>
            <person name="Lechner B.E."/>
            <person name="Liimatainen K."/>
            <person name="Lipzen A."/>
            <person name="Lukacs Z."/>
            <person name="Mihaltcheva S."/>
            <person name="Morgado L.N."/>
            <person name="Niskanen T."/>
            <person name="Noordeloos M.E."/>
            <person name="Ohm R.A."/>
            <person name="Ortiz-Santana B."/>
            <person name="Ovrebo C."/>
            <person name="Racz N."/>
            <person name="Riley R."/>
            <person name="Savchenko A."/>
            <person name="Shiryaev A."/>
            <person name="Soop K."/>
            <person name="Spirin V."/>
            <person name="Szebenyi C."/>
            <person name="Tomsovsky M."/>
            <person name="Tulloss R.E."/>
            <person name="Uehling J."/>
            <person name="Grigoriev I.V."/>
            <person name="Vagvolgyi C."/>
            <person name="Papp T."/>
            <person name="Martin F.M."/>
            <person name="Miettinen O."/>
            <person name="Hibbett D.S."/>
            <person name="Nagy L.G."/>
        </authorList>
    </citation>
    <scope>NUCLEOTIDE SEQUENCE [LARGE SCALE GENOMIC DNA]</scope>
    <source>
        <strain evidence="3 4">CBS 166.37</strain>
    </source>
</reference>
<evidence type="ECO:0000313" key="3">
    <source>
        <dbReference type="EMBL" id="TFK44366.1"/>
    </source>
</evidence>
<evidence type="ECO:0000256" key="1">
    <source>
        <dbReference type="SAM" id="Phobius"/>
    </source>
</evidence>
<keyword evidence="1" id="KW-1133">Transmembrane helix</keyword>